<proteinExistence type="predicted"/>
<feature type="region of interest" description="Disordered" evidence="1">
    <location>
        <begin position="1"/>
        <end position="215"/>
    </location>
</feature>
<name>A0A6J4M7A9_9ACTN</name>
<sequence length="215" mass="23097">DESAASRGRPGPRPALPPPRAPADAAVRRAGALRRLDGADGPLGARRDALGRAAPGAGRPARLVVRHRDHRRRGARAALLDPVARAPRSRDGEQRPRRRDRGGRRARGAAVTRPARGADRLRSRRHPAQRRRDRRLHRGPPGAGTSRRTDDRAGAAHRGLGPVGPHRDRGRGGAARHRARGDARGRDRRLRARDRPVGPAPVAPAPGAAPGRSDM</sequence>
<feature type="compositionally biased region" description="Basic residues" evidence="1">
    <location>
        <begin position="96"/>
        <end position="107"/>
    </location>
</feature>
<feature type="compositionally biased region" description="Basic residues" evidence="1">
    <location>
        <begin position="122"/>
        <end position="138"/>
    </location>
</feature>
<gene>
    <name evidence="2" type="ORF">AVDCRST_MAG24-1759</name>
</gene>
<feature type="compositionally biased region" description="Low complexity" evidence="1">
    <location>
        <begin position="51"/>
        <end position="63"/>
    </location>
</feature>
<feature type="non-terminal residue" evidence="2">
    <location>
        <position position="1"/>
    </location>
</feature>
<protein>
    <submittedName>
        <fullName evidence="2">Integral membrane protein</fullName>
    </submittedName>
</protein>
<accession>A0A6J4M7A9</accession>
<reference evidence="2" key="1">
    <citation type="submission" date="2020-02" db="EMBL/GenBank/DDBJ databases">
        <authorList>
            <person name="Meier V. D."/>
        </authorList>
    </citation>
    <scope>NUCLEOTIDE SEQUENCE</scope>
    <source>
        <strain evidence="2">AVDCRST_MAG24</strain>
    </source>
</reference>
<evidence type="ECO:0000313" key="2">
    <source>
        <dbReference type="EMBL" id="CAA9350418.1"/>
    </source>
</evidence>
<dbReference type="EMBL" id="CADCUF010000254">
    <property type="protein sequence ID" value="CAA9350418.1"/>
    <property type="molecule type" value="Genomic_DNA"/>
</dbReference>
<organism evidence="2">
    <name type="scientific">uncultured Nocardioidaceae bacterium</name>
    <dbReference type="NCBI Taxonomy" id="253824"/>
    <lineage>
        <taxon>Bacteria</taxon>
        <taxon>Bacillati</taxon>
        <taxon>Actinomycetota</taxon>
        <taxon>Actinomycetes</taxon>
        <taxon>Propionibacteriales</taxon>
        <taxon>Nocardioidaceae</taxon>
        <taxon>environmental samples</taxon>
    </lineage>
</organism>
<dbReference type="AlphaFoldDB" id="A0A6J4M7A9"/>
<feature type="non-terminal residue" evidence="2">
    <location>
        <position position="215"/>
    </location>
</feature>
<evidence type="ECO:0000256" key="1">
    <source>
        <dbReference type="SAM" id="MobiDB-lite"/>
    </source>
</evidence>
<feature type="compositionally biased region" description="Low complexity" evidence="1">
    <location>
        <begin position="205"/>
        <end position="215"/>
    </location>
</feature>
<feature type="compositionally biased region" description="Basic residues" evidence="1">
    <location>
        <begin position="64"/>
        <end position="75"/>
    </location>
</feature>
<feature type="compositionally biased region" description="Pro residues" evidence="1">
    <location>
        <begin position="11"/>
        <end position="21"/>
    </location>
</feature>